<dbReference type="Proteomes" id="UP000218887">
    <property type="component" value="Unassembled WGS sequence"/>
</dbReference>
<gene>
    <name evidence="2" type="ORF">CIL05_00355</name>
</gene>
<dbReference type="Pfam" id="PF00480">
    <property type="entry name" value="ROK"/>
    <property type="match status" value="1"/>
</dbReference>
<dbReference type="OrthoDB" id="9795247at2"/>
<dbReference type="AlphaFoldDB" id="A0A2A2IHN7"/>
<reference evidence="2 3" key="1">
    <citation type="submission" date="2017-08" db="EMBL/GenBank/DDBJ databases">
        <title>Virgibacillus indicus sp. nov. and Virgibacillus profoundi sp. nov, two moderately halophilic bacteria isolated from marine sediment by using the Microfluidic Streak Plate.</title>
        <authorList>
            <person name="Xu B."/>
            <person name="Hu B."/>
            <person name="Wang J."/>
            <person name="Zhu Y."/>
            <person name="Huang L."/>
            <person name="Du W."/>
            <person name="Huang Y."/>
        </authorList>
    </citation>
    <scope>NUCLEOTIDE SEQUENCE [LARGE SCALE GENOMIC DNA]</scope>
    <source>
        <strain evidence="2 3">IO3-P3-H5</strain>
    </source>
</reference>
<dbReference type="RefSeq" id="WP_095653518.1">
    <property type="nucleotide sequence ID" value="NZ_NPOA01000001.1"/>
</dbReference>
<sequence>MAYTIGVDIGGTKVAAVIIDEYEEILHRKEIPSNTRDKETMFRQVLVCIENLLAESEIPYEAIAGMGVGVPGKVDRENGIAVFQNNLPWRNFPLVARLQEHFPFPNVAIENDVYMAAFAEWQAMDASDEDTFVYLTVSTGISCSIIQHGKFLRGTGFAGEIGLLPVLAKSSPGGVNILEKSASGTAIQELAIKHFNKSDITTEEVFLEYQKGNETARSLIGEVVESLAHGIYSIICLLDPQKIILGGGVINKQPYLLDLVKKELMRFLIPEQQHVLQHMHASHFKENSGLVGAGFMGKGSGFLTSNL</sequence>
<dbReference type="GO" id="GO:0016301">
    <property type="term" value="F:kinase activity"/>
    <property type="evidence" value="ECO:0007669"/>
    <property type="project" value="UniProtKB-KW"/>
</dbReference>
<dbReference type="Gene3D" id="3.30.420.40">
    <property type="match status" value="2"/>
</dbReference>
<comment type="similarity">
    <text evidence="1">Belongs to the ROK (NagC/XylR) family.</text>
</comment>
<evidence type="ECO:0000313" key="2">
    <source>
        <dbReference type="EMBL" id="PAV31147.1"/>
    </source>
</evidence>
<dbReference type="InterPro" id="IPR043129">
    <property type="entry name" value="ATPase_NBD"/>
</dbReference>
<dbReference type="PANTHER" id="PTHR18964">
    <property type="entry name" value="ROK (REPRESSOR, ORF, KINASE) FAMILY"/>
    <property type="match status" value="1"/>
</dbReference>
<dbReference type="SUPFAM" id="SSF53067">
    <property type="entry name" value="Actin-like ATPase domain"/>
    <property type="match status" value="1"/>
</dbReference>
<comment type="caution">
    <text evidence="2">The sequence shown here is derived from an EMBL/GenBank/DDBJ whole genome shotgun (WGS) entry which is preliminary data.</text>
</comment>
<keyword evidence="3" id="KW-1185">Reference proteome</keyword>
<keyword evidence="2" id="KW-0808">Transferase</keyword>
<evidence type="ECO:0000313" key="3">
    <source>
        <dbReference type="Proteomes" id="UP000218887"/>
    </source>
</evidence>
<proteinExistence type="inferred from homology"/>
<organism evidence="2 3">
    <name type="scientific">Virgibacillus profundi</name>
    <dbReference type="NCBI Taxonomy" id="2024555"/>
    <lineage>
        <taxon>Bacteria</taxon>
        <taxon>Bacillati</taxon>
        <taxon>Bacillota</taxon>
        <taxon>Bacilli</taxon>
        <taxon>Bacillales</taxon>
        <taxon>Bacillaceae</taxon>
        <taxon>Virgibacillus</taxon>
    </lineage>
</organism>
<dbReference type="EMBL" id="NPOA01000001">
    <property type="protein sequence ID" value="PAV31147.1"/>
    <property type="molecule type" value="Genomic_DNA"/>
</dbReference>
<evidence type="ECO:0000256" key="1">
    <source>
        <dbReference type="ARBA" id="ARBA00006479"/>
    </source>
</evidence>
<protein>
    <submittedName>
        <fullName evidence="2">Kinase</fullName>
    </submittedName>
</protein>
<name>A0A2A2IHN7_9BACI</name>
<accession>A0A2A2IHN7</accession>
<dbReference type="PANTHER" id="PTHR18964:SF149">
    <property type="entry name" value="BIFUNCTIONAL UDP-N-ACETYLGLUCOSAMINE 2-EPIMERASE_N-ACETYLMANNOSAMINE KINASE"/>
    <property type="match status" value="1"/>
</dbReference>
<dbReference type="InterPro" id="IPR000600">
    <property type="entry name" value="ROK"/>
</dbReference>
<keyword evidence="2" id="KW-0418">Kinase</keyword>